<comment type="caution">
    <text evidence="4">The sequence shown here is derived from an EMBL/GenBank/DDBJ whole genome shotgun (WGS) entry which is preliminary data.</text>
</comment>
<evidence type="ECO:0000256" key="1">
    <source>
        <dbReference type="ARBA" id="ARBA00022729"/>
    </source>
</evidence>
<name>A0A316GHQ5_9RHOB</name>
<keyword evidence="1 2" id="KW-0732">Signal</keyword>
<keyword evidence="5" id="KW-1185">Reference proteome</keyword>
<feature type="signal peptide" evidence="2">
    <location>
        <begin position="1"/>
        <end position="23"/>
    </location>
</feature>
<dbReference type="InterPro" id="IPR027385">
    <property type="entry name" value="Beta-barrel_OMP"/>
</dbReference>
<dbReference type="Proteomes" id="UP000245708">
    <property type="component" value="Unassembled WGS sequence"/>
</dbReference>
<dbReference type="SUPFAM" id="SSF56925">
    <property type="entry name" value="OMPA-like"/>
    <property type="match status" value="1"/>
</dbReference>
<evidence type="ECO:0000256" key="2">
    <source>
        <dbReference type="SAM" id="SignalP"/>
    </source>
</evidence>
<dbReference type="Gene3D" id="2.40.160.20">
    <property type="match status" value="1"/>
</dbReference>
<protein>
    <submittedName>
        <fullName evidence="4">Opacity protein-like surface antigen</fullName>
    </submittedName>
</protein>
<evidence type="ECO:0000313" key="4">
    <source>
        <dbReference type="EMBL" id="PWK60100.1"/>
    </source>
</evidence>
<dbReference type="AlphaFoldDB" id="A0A316GHQ5"/>
<dbReference type="InterPro" id="IPR011250">
    <property type="entry name" value="OMP/PagP_B-barrel"/>
</dbReference>
<dbReference type="Pfam" id="PF13505">
    <property type="entry name" value="OMP_b-brl"/>
    <property type="match status" value="1"/>
</dbReference>
<reference evidence="4 5" key="1">
    <citation type="submission" date="2018-05" db="EMBL/GenBank/DDBJ databases">
        <title>Genomic Encyclopedia of Type Strains, Phase IV (KMG-IV): sequencing the most valuable type-strain genomes for metagenomic binning, comparative biology and taxonomic classification.</title>
        <authorList>
            <person name="Goeker M."/>
        </authorList>
    </citation>
    <scope>NUCLEOTIDE SEQUENCE [LARGE SCALE GENOMIC DNA]</scope>
    <source>
        <strain evidence="4 5">DSM 16097</strain>
    </source>
</reference>
<feature type="chain" id="PRO_5016247736" evidence="2">
    <location>
        <begin position="24"/>
        <end position="198"/>
    </location>
</feature>
<organism evidence="4 5">
    <name type="scientific">Roseicyclus mahoneyensis</name>
    <dbReference type="NCBI Taxonomy" id="164332"/>
    <lineage>
        <taxon>Bacteria</taxon>
        <taxon>Pseudomonadati</taxon>
        <taxon>Pseudomonadota</taxon>
        <taxon>Alphaproteobacteria</taxon>
        <taxon>Rhodobacterales</taxon>
        <taxon>Roseobacteraceae</taxon>
        <taxon>Roseicyclus</taxon>
    </lineage>
</organism>
<dbReference type="EMBL" id="QGGW01000005">
    <property type="protein sequence ID" value="PWK60100.1"/>
    <property type="molecule type" value="Genomic_DNA"/>
</dbReference>
<evidence type="ECO:0000259" key="3">
    <source>
        <dbReference type="Pfam" id="PF13505"/>
    </source>
</evidence>
<evidence type="ECO:0000313" key="5">
    <source>
        <dbReference type="Proteomes" id="UP000245708"/>
    </source>
</evidence>
<sequence>MTMKKALLLSAGLAALSTAPALAGGFAEPAQPPVTIAPAPVAPSANWTGFSVGGQLGYGDVSTSGPSLGGNDYTYGLRAYYDYDFGNFILGGGLQYDNTGIDLGGVTTLDSVTRLGLRAGVDLGQNWVYGTAGLAQARTSNPAVGDSNGWFAGAGYEVFVASNVTFGAELLYHEFDSFDLPGLEANATTASLSVNFRF</sequence>
<accession>A0A316GHQ5</accession>
<feature type="domain" description="Outer membrane protein beta-barrel" evidence="3">
    <location>
        <begin position="34"/>
        <end position="198"/>
    </location>
</feature>
<proteinExistence type="predicted"/>
<gene>
    <name evidence="4" type="ORF">C7455_10583</name>
</gene>